<keyword evidence="1" id="KW-1133">Transmembrane helix</keyword>
<dbReference type="EMBL" id="UZAE01000144">
    <property type="protein sequence ID" value="VDN96368.1"/>
    <property type="molecule type" value="Genomic_DNA"/>
</dbReference>
<keyword evidence="3" id="KW-1185">Reference proteome</keyword>
<dbReference type="AlphaFoldDB" id="A0A158QGQ3"/>
<accession>A0A158QGQ3</accession>
<reference evidence="4" key="1">
    <citation type="submission" date="2016-04" db="UniProtKB">
        <authorList>
            <consortium name="WormBaseParasite"/>
        </authorList>
    </citation>
    <scope>IDENTIFICATION</scope>
</reference>
<feature type="transmembrane region" description="Helical" evidence="1">
    <location>
        <begin position="157"/>
        <end position="180"/>
    </location>
</feature>
<feature type="transmembrane region" description="Helical" evidence="1">
    <location>
        <begin position="54"/>
        <end position="74"/>
    </location>
</feature>
<gene>
    <name evidence="2" type="ORF">HNAJ_LOCUS509</name>
</gene>
<feature type="transmembrane region" description="Helical" evidence="1">
    <location>
        <begin position="86"/>
        <end position="109"/>
    </location>
</feature>
<dbReference type="PRINTS" id="PR00259">
    <property type="entry name" value="TMFOUR"/>
</dbReference>
<evidence type="ECO:0000313" key="4">
    <source>
        <dbReference type="WBParaSite" id="HNAJ_0000050801-mRNA-1"/>
    </source>
</evidence>
<sequence>MTAKVLATPLINHKSFNQLGMYIDFITFFSGLFIIVYFSINLADHKMADKSKTFVYFIIPYGILELIMTLVGFYDFSMSNNAVIGIYLAFLVVVLLGQIALGVLVVILLDDAVCGTVFIVFGVLGLLAILKSFTGVFMIMYFSFRFKNHDIADNLQIFYYFIIAYGGFGMIIALVGFYAFTLSNIDAIGIYLGLLVTVLLGQIVLGITIIIFIEDVLVGIGFIVLGAFGFPAISKSMLIFKQEELKEEEEEEESDGEK</sequence>
<evidence type="ECO:0000256" key="1">
    <source>
        <dbReference type="SAM" id="Phobius"/>
    </source>
</evidence>
<dbReference type="Proteomes" id="UP000278807">
    <property type="component" value="Unassembled WGS sequence"/>
</dbReference>
<evidence type="ECO:0000313" key="2">
    <source>
        <dbReference type="EMBL" id="VDN96368.1"/>
    </source>
</evidence>
<proteinExistence type="predicted"/>
<feature type="transmembrane region" description="Helical" evidence="1">
    <location>
        <begin position="219"/>
        <end position="240"/>
    </location>
</feature>
<keyword evidence="1" id="KW-0472">Membrane</keyword>
<feature type="transmembrane region" description="Helical" evidence="1">
    <location>
        <begin position="192"/>
        <end position="213"/>
    </location>
</feature>
<protein>
    <submittedName>
        <fullName evidence="4">DUF4203 domain-containing protein</fullName>
    </submittedName>
</protein>
<feature type="transmembrane region" description="Helical" evidence="1">
    <location>
        <begin position="20"/>
        <end position="42"/>
    </location>
</feature>
<keyword evidence="1" id="KW-0812">Transmembrane</keyword>
<organism evidence="4">
    <name type="scientific">Rodentolepis nana</name>
    <name type="common">Dwarf tapeworm</name>
    <name type="synonym">Hymenolepis nana</name>
    <dbReference type="NCBI Taxonomy" id="102285"/>
    <lineage>
        <taxon>Eukaryota</taxon>
        <taxon>Metazoa</taxon>
        <taxon>Spiralia</taxon>
        <taxon>Lophotrochozoa</taxon>
        <taxon>Platyhelminthes</taxon>
        <taxon>Cestoda</taxon>
        <taxon>Eucestoda</taxon>
        <taxon>Cyclophyllidea</taxon>
        <taxon>Hymenolepididae</taxon>
        <taxon>Rodentolepis</taxon>
    </lineage>
</organism>
<evidence type="ECO:0000313" key="3">
    <source>
        <dbReference type="Proteomes" id="UP000278807"/>
    </source>
</evidence>
<reference evidence="2 3" key="2">
    <citation type="submission" date="2018-11" db="EMBL/GenBank/DDBJ databases">
        <authorList>
            <consortium name="Pathogen Informatics"/>
        </authorList>
    </citation>
    <scope>NUCLEOTIDE SEQUENCE [LARGE SCALE GENOMIC DNA]</scope>
</reference>
<name>A0A158QGQ3_RODNA</name>
<feature type="transmembrane region" description="Helical" evidence="1">
    <location>
        <begin position="116"/>
        <end position="142"/>
    </location>
</feature>
<dbReference type="WBParaSite" id="HNAJ_0000050801-mRNA-1">
    <property type="protein sequence ID" value="HNAJ_0000050801-mRNA-1"/>
    <property type="gene ID" value="HNAJ_0000050801"/>
</dbReference>